<dbReference type="PROSITE" id="PS50865">
    <property type="entry name" value="ZF_MYND_2"/>
    <property type="match status" value="1"/>
</dbReference>
<gene>
    <name evidence="6" type="ORF">ARMGADRAFT_1039722</name>
</gene>
<dbReference type="AlphaFoldDB" id="A0A2H3CR85"/>
<accession>A0A2H3CR85</accession>
<proteinExistence type="predicted"/>
<dbReference type="Gene3D" id="6.10.140.2220">
    <property type="match status" value="1"/>
</dbReference>
<evidence type="ECO:0000259" key="5">
    <source>
        <dbReference type="PROSITE" id="PS50865"/>
    </source>
</evidence>
<dbReference type="Pfam" id="PF01753">
    <property type="entry name" value="zf-MYND"/>
    <property type="match status" value="1"/>
</dbReference>
<evidence type="ECO:0000256" key="2">
    <source>
        <dbReference type="ARBA" id="ARBA00022771"/>
    </source>
</evidence>
<reference evidence="7" key="1">
    <citation type="journal article" date="2017" name="Nat. Ecol. Evol.">
        <title>Genome expansion and lineage-specific genetic innovations in the forest pathogenic fungi Armillaria.</title>
        <authorList>
            <person name="Sipos G."/>
            <person name="Prasanna A.N."/>
            <person name="Walter M.C."/>
            <person name="O'Connor E."/>
            <person name="Balint B."/>
            <person name="Krizsan K."/>
            <person name="Kiss B."/>
            <person name="Hess J."/>
            <person name="Varga T."/>
            <person name="Slot J."/>
            <person name="Riley R."/>
            <person name="Boka B."/>
            <person name="Rigling D."/>
            <person name="Barry K."/>
            <person name="Lee J."/>
            <person name="Mihaltcheva S."/>
            <person name="LaButti K."/>
            <person name="Lipzen A."/>
            <person name="Waldron R."/>
            <person name="Moloney N.M."/>
            <person name="Sperisen C."/>
            <person name="Kredics L."/>
            <person name="Vagvoelgyi C."/>
            <person name="Patrignani A."/>
            <person name="Fitzpatrick D."/>
            <person name="Nagy I."/>
            <person name="Doyle S."/>
            <person name="Anderson J.B."/>
            <person name="Grigoriev I.V."/>
            <person name="Gueldener U."/>
            <person name="Muensterkoetter M."/>
            <person name="Nagy L.G."/>
        </authorList>
    </citation>
    <scope>NUCLEOTIDE SEQUENCE [LARGE SCALE GENOMIC DNA]</scope>
    <source>
        <strain evidence="7">Ar21-2</strain>
    </source>
</reference>
<dbReference type="SUPFAM" id="SSF144232">
    <property type="entry name" value="HIT/MYND zinc finger-like"/>
    <property type="match status" value="1"/>
</dbReference>
<evidence type="ECO:0000256" key="3">
    <source>
        <dbReference type="ARBA" id="ARBA00022833"/>
    </source>
</evidence>
<sequence>MLSFMGAHHQPCHYQYYKKLAKDGSYEAMTALALQTTRSQQAYRAFFCVMEQNLMFDMASIQDMKQGRQPLVPLLDPKDVLNKSCSSMLALATGLRDRFLLKPTLADSAPSIVTLMPAISFWLCLFCKWIILPSRASEFTFIDFHHAVIFILAWTMRHKKVTMDLKLFMDYLPFLWFHPAPGHMKHNLDDAQALFTIIDNACKGRKTSMENHTMNVIHMVISYFIYASILKQSSKAIFKIQRWDVDGFLISTGDPGLQHICKAWTEFIDIASNQCGIFKWILNSSCGNEWCLVTSTRWKFMVCSGCQFTLYCSWKCQRDDWSRPLTSHHSLCAKIKQIRADGSALPMSLSDHEAYEKFNIRCMKSCKNQPSEWQELLDKYIAKNGEPDPL</sequence>
<keyword evidence="7" id="KW-1185">Reference proteome</keyword>
<dbReference type="OrthoDB" id="2854872at2759"/>
<dbReference type="InParanoid" id="A0A2H3CR85"/>
<keyword evidence="2 4" id="KW-0863">Zinc-finger</keyword>
<dbReference type="OMA" id="HHAVIFI"/>
<name>A0A2H3CR85_ARMGA</name>
<keyword evidence="1" id="KW-0479">Metal-binding</keyword>
<organism evidence="6 7">
    <name type="scientific">Armillaria gallica</name>
    <name type="common">Bulbous honey fungus</name>
    <name type="synonym">Armillaria bulbosa</name>
    <dbReference type="NCBI Taxonomy" id="47427"/>
    <lineage>
        <taxon>Eukaryota</taxon>
        <taxon>Fungi</taxon>
        <taxon>Dikarya</taxon>
        <taxon>Basidiomycota</taxon>
        <taxon>Agaricomycotina</taxon>
        <taxon>Agaricomycetes</taxon>
        <taxon>Agaricomycetidae</taxon>
        <taxon>Agaricales</taxon>
        <taxon>Marasmiineae</taxon>
        <taxon>Physalacriaceae</taxon>
        <taxon>Armillaria</taxon>
    </lineage>
</organism>
<dbReference type="InterPro" id="IPR002893">
    <property type="entry name" value="Znf_MYND"/>
</dbReference>
<dbReference type="EMBL" id="KZ293738">
    <property type="protein sequence ID" value="PBK80928.1"/>
    <property type="molecule type" value="Genomic_DNA"/>
</dbReference>
<evidence type="ECO:0000256" key="4">
    <source>
        <dbReference type="PROSITE-ProRule" id="PRU00134"/>
    </source>
</evidence>
<protein>
    <recommendedName>
        <fullName evidence="5">MYND-type domain-containing protein</fullName>
    </recommendedName>
</protein>
<evidence type="ECO:0000313" key="7">
    <source>
        <dbReference type="Proteomes" id="UP000217790"/>
    </source>
</evidence>
<dbReference type="STRING" id="47427.A0A2H3CR85"/>
<evidence type="ECO:0000313" key="6">
    <source>
        <dbReference type="EMBL" id="PBK80928.1"/>
    </source>
</evidence>
<keyword evidence="3" id="KW-0862">Zinc</keyword>
<feature type="domain" description="MYND-type" evidence="5">
    <location>
        <begin position="283"/>
        <end position="332"/>
    </location>
</feature>
<dbReference type="GO" id="GO:0008270">
    <property type="term" value="F:zinc ion binding"/>
    <property type="evidence" value="ECO:0007669"/>
    <property type="project" value="UniProtKB-KW"/>
</dbReference>
<evidence type="ECO:0000256" key="1">
    <source>
        <dbReference type="ARBA" id="ARBA00022723"/>
    </source>
</evidence>
<dbReference type="Proteomes" id="UP000217790">
    <property type="component" value="Unassembled WGS sequence"/>
</dbReference>